<dbReference type="InterPro" id="IPR000192">
    <property type="entry name" value="Aminotrans_V_dom"/>
</dbReference>
<evidence type="ECO:0000256" key="1">
    <source>
        <dbReference type="ARBA" id="ARBA00001933"/>
    </source>
</evidence>
<proteinExistence type="inferred from homology"/>
<evidence type="ECO:0000259" key="6">
    <source>
        <dbReference type="Pfam" id="PF00266"/>
    </source>
</evidence>
<reference evidence="7 8" key="1">
    <citation type="journal article" date="2020" name="Front. Microbiol.">
        <title>Single-cell genomics of novel Actinobacteria with the Wood-Ljungdahl pathway discovered in a serpentinizing system.</title>
        <authorList>
            <person name="Merino N."/>
            <person name="Kawai M."/>
            <person name="Boyd E.S."/>
            <person name="Colman D.R."/>
            <person name="McGlynn S.E."/>
            <person name="Nealson K.H."/>
            <person name="Kurokawa K."/>
            <person name="Hongoh Y."/>
        </authorList>
    </citation>
    <scope>NUCLEOTIDE SEQUENCE [LARGE SCALE GENOMIC DNA]</scope>
    <source>
        <strain evidence="7 8">S06</strain>
    </source>
</reference>
<comment type="caution">
    <text evidence="7">The sequence shown here is derived from an EMBL/GenBank/DDBJ whole genome shotgun (WGS) entry which is preliminary data.</text>
</comment>
<dbReference type="SUPFAM" id="SSF53383">
    <property type="entry name" value="PLP-dependent transferases"/>
    <property type="match status" value="1"/>
</dbReference>
<evidence type="ECO:0000313" key="7">
    <source>
        <dbReference type="EMBL" id="GFP21219.1"/>
    </source>
</evidence>
<comment type="similarity">
    <text evidence="2">Belongs to the class-V pyridoxal-phosphate-dependent aminotransferase family.</text>
</comment>
<organism evidence="7 8">
    <name type="scientific">Candidatus Hakubella thermalkaliphila</name>
    <dbReference type="NCBI Taxonomy" id="2754717"/>
    <lineage>
        <taxon>Bacteria</taxon>
        <taxon>Bacillati</taxon>
        <taxon>Actinomycetota</taxon>
        <taxon>Actinomycetota incertae sedis</taxon>
        <taxon>Candidatus Hakubellales</taxon>
        <taxon>Candidatus Hakubellaceae</taxon>
        <taxon>Candidatus Hakubella</taxon>
    </lineage>
</organism>
<dbReference type="GO" id="GO:0004760">
    <property type="term" value="F:L-serine-pyruvate transaminase activity"/>
    <property type="evidence" value="ECO:0007669"/>
    <property type="project" value="TreeGrafter"/>
</dbReference>
<dbReference type="GO" id="GO:0019265">
    <property type="term" value="P:glycine biosynthetic process, by transamination of glyoxylate"/>
    <property type="evidence" value="ECO:0007669"/>
    <property type="project" value="TreeGrafter"/>
</dbReference>
<evidence type="ECO:0000256" key="4">
    <source>
        <dbReference type="PIRSR" id="PIRSR000524-1"/>
    </source>
</evidence>
<gene>
    <name evidence="7" type="ORF">HKBW3S06_00445</name>
</gene>
<dbReference type="Gene3D" id="3.90.1150.10">
    <property type="entry name" value="Aspartate Aminotransferase, domain 1"/>
    <property type="match status" value="1"/>
</dbReference>
<dbReference type="PIRSF" id="PIRSF000524">
    <property type="entry name" value="SPT"/>
    <property type="match status" value="1"/>
</dbReference>
<feature type="binding site" evidence="4">
    <location>
        <position position="335"/>
    </location>
    <ligand>
        <name>substrate</name>
    </ligand>
</feature>
<protein>
    <recommendedName>
        <fullName evidence="6">Aminotransferase class V domain-containing protein</fullName>
    </recommendedName>
</protein>
<dbReference type="InterPro" id="IPR015424">
    <property type="entry name" value="PyrdxlP-dep_Trfase"/>
</dbReference>
<dbReference type="PANTHER" id="PTHR21152">
    <property type="entry name" value="AMINOTRANSFERASE CLASS V"/>
    <property type="match status" value="1"/>
</dbReference>
<sequence length="383" mass="41512">MQKKYLMTPGPTSVPTDVLLAQARDMIHHRAPAYTEVLREITARLKKVLGTEGDVVIFGSSGTGAMESSVVNLFSPGDKVVVISVGYFGDRYAAIAEEFGLQVIKLSYPRGSPADPLDLEKTLESHPETKGVFITHLDTSTGVENDLEAFGQVTNPRNVALIVDSISGLGSSPLYLDAWNLDVVVSGSQKAFMTPPGIAFAGISSRAWNMVERSRLPKFYWSYQKSKDAYNKPIPQNPFTPPVSLLVAFNEALKMVEKEGLENMWSRHRLLAEATRAGLRAMGLKLFATGGWGNGVTSVLPPEGVDGGKIVRMMREEFGITIAGGQGDLKGKIFRIGHLGYVDRLDIILTLAALEMTLARLGVEVELGSGVRGTQEVFLKAEG</sequence>
<dbReference type="Proteomes" id="UP000580051">
    <property type="component" value="Unassembled WGS sequence"/>
</dbReference>
<evidence type="ECO:0000256" key="2">
    <source>
        <dbReference type="ARBA" id="ARBA00009236"/>
    </source>
</evidence>
<dbReference type="InterPro" id="IPR024169">
    <property type="entry name" value="SP_NH2Trfase/AEP_transaminase"/>
</dbReference>
<comment type="cofactor">
    <cofactor evidence="1 5">
        <name>pyridoxal 5'-phosphate</name>
        <dbReference type="ChEBI" id="CHEBI:597326"/>
    </cofactor>
</comment>
<dbReference type="EMBL" id="BLRV01000026">
    <property type="protein sequence ID" value="GFP21219.1"/>
    <property type="molecule type" value="Genomic_DNA"/>
</dbReference>
<name>A0A6V8NLI7_9ACTN</name>
<dbReference type="GO" id="GO:0008453">
    <property type="term" value="F:alanine-glyoxylate transaminase activity"/>
    <property type="evidence" value="ECO:0007669"/>
    <property type="project" value="TreeGrafter"/>
</dbReference>
<dbReference type="Pfam" id="PF00266">
    <property type="entry name" value="Aminotran_5"/>
    <property type="match status" value="1"/>
</dbReference>
<dbReference type="PANTHER" id="PTHR21152:SF40">
    <property type="entry name" value="ALANINE--GLYOXYLATE AMINOTRANSFERASE"/>
    <property type="match status" value="1"/>
</dbReference>
<keyword evidence="3 5" id="KW-0663">Pyridoxal phosphate</keyword>
<feature type="modified residue" description="N6-(pyridoxal phosphate)lysine" evidence="5">
    <location>
        <position position="190"/>
    </location>
</feature>
<evidence type="ECO:0000256" key="3">
    <source>
        <dbReference type="ARBA" id="ARBA00022898"/>
    </source>
</evidence>
<dbReference type="InterPro" id="IPR015422">
    <property type="entry name" value="PyrdxlP-dep_Trfase_small"/>
</dbReference>
<dbReference type="AlphaFoldDB" id="A0A6V8NLI7"/>
<accession>A0A6V8NLI7</accession>
<dbReference type="InterPro" id="IPR015421">
    <property type="entry name" value="PyrdxlP-dep_Trfase_major"/>
</dbReference>
<dbReference type="RefSeq" id="WP_176226351.1">
    <property type="nucleotide sequence ID" value="NZ_BLRV01000026.1"/>
</dbReference>
<evidence type="ECO:0000313" key="8">
    <source>
        <dbReference type="Proteomes" id="UP000580051"/>
    </source>
</evidence>
<feature type="domain" description="Aminotransferase class V" evidence="6">
    <location>
        <begin position="21"/>
        <end position="326"/>
    </location>
</feature>
<evidence type="ECO:0000256" key="5">
    <source>
        <dbReference type="PIRSR" id="PIRSR000524-50"/>
    </source>
</evidence>
<dbReference type="Gene3D" id="3.40.640.10">
    <property type="entry name" value="Type I PLP-dependent aspartate aminotransferase-like (Major domain)"/>
    <property type="match status" value="1"/>
</dbReference>
<dbReference type="FunFam" id="3.90.1150.10:FF:000031">
    <property type="entry name" value="Serine--glyoxylate aminotransferase"/>
    <property type="match status" value="1"/>
</dbReference>